<accession>A0A147BX62</accession>
<sequence length="108" mass="12188">MPKCVHFFFCFSQGHGSHSSKYGPRARNSVLRFLSVSLFLLRALSFSLALADSFFCSSDVFLICCFSFFFLEFLFQLACKIFPMALPPCLVTASMANCLTMVHAWCLN</sequence>
<name>A0A147BX62_IXORI</name>
<protein>
    <submittedName>
        <fullName evidence="2">Uncharacterized protein</fullName>
    </submittedName>
</protein>
<dbReference type="EMBL" id="GEGO01000056">
    <property type="protein sequence ID" value="JAR95348.1"/>
    <property type="molecule type" value="Transcribed_RNA"/>
</dbReference>
<evidence type="ECO:0000256" key="1">
    <source>
        <dbReference type="SAM" id="Phobius"/>
    </source>
</evidence>
<reference evidence="2" key="1">
    <citation type="journal article" date="2018" name="PLoS Negl. Trop. Dis.">
        <title>Sialome diversity of ticks revealed by RNAseq of single tick salivary glands.</title>
        <authorList>
            <person name="Perner J."/>
            <person name="Kropackova S."/>
            <person name="Kopacek P."/>
            <person name="Ribeiro J.M."/>
        </authorList>
    </citation>
    <scope>NUCLEOTIDE SEQUENCE</scope>
    <source>
        <strain evidence="2">Siblings of single egg batch collected in Ceske Budejovice</strain>
        <tissue evidence="2">Salivary glands</tissue>
    </source>
</reference>
<proteinExistence type="predicted"/>
<feature type="transmembrane region" description="Helical" evidence="1">
    <location>
        <begin position="60"/>
        <end position="78"/>
    </location>
</feature>
<feature type="transmembrane region" description="Helical" evidence="1">
    <location>
        <begin position="29"/>
        <end position="51"/>
    </location>
</feature>
<keyword evidence="1" id="KW-1133">Transmembrane helix</keyword>
<keyword evidence="1" id="KW-0812">Transmembrane</keyword>
<evidence type="ECO:0000313" key="2">
    <source>
        <dbReference type="EMBL" id="JAR95348.1"/>
    </source>
</evidence>
<organism evidence="2">
    <name type="scientific">Ixodes ricinus</name>
    <name type="common">Common tick</name>
    <name type="synonym">Acarus ricinus</name>
    <dbReference type="NCBI Taxonomy" id="34613"/>
    <lineage>
        <taxon>Eukaryota</taxon>
        <taxon>Metazoa</taxon>
        <taxon>Ecdysozoa</taxon>
        <taxon>Arthropoda</taxon>
        <taxon>Chelicerata</taxon>
        <taxon>Arachnida</taxon>
        <taxon>Acari</taxon>
        <taxon>Parasitiformes</taxon>
        <taxon>Ixodida</taxon>
        <taxon>Ixodoidea</taxon>
        <taxon>Ixodidae</taxon>
        <taxon>Ixodinae</taxon>
        <taxon>Ixodes</taxon>
    </lineage>
</organism>
<dbReference type="AlphaFoldDB" id="A0A147BX62"/>
<keyword evidence="1" id="KW-0472">Membrane</keyword>